<proteinExistence type="predicted"/>
<reference evidence="2 3" key="1">
    <citation type="journal article" date="2019" name="Commun. Biol.">
        <title>The bagworm genome reveals a unique fibroin gene that provides high tensile strength.</title>
        <authorList>
            <person name="Kono N."/>
            <person name="Nakamura H."/>
            <person name="Ohtoshi R."/>
            <person name="Tomita M."/>
            <person name="Numata K."/>
            <person name="Arakawa K."/>
        </authorList>
    </citation>
    <scope>NUCLEOTIDE SEQUENCE [LARGE SCALE GENOMIC DNA]</scope>
</reference>
<dbReference type="AlphaFoldDB" id="A0A4C1VZ31"/>
<accession>A0A4C1VZ31</accession>
<name>A0A4C1VZ31_EUMVA</name>
<dbReference type="EMBL" id="BGZK01000431">
    <property type="protein sequence ID" value="GBP43194.1"/>
    <property type="molecule type" value="Genomic_DNA"/>
</dbReference>
<dbReference type="Proteomes" id="UP000299102">
    <property type="component" value="Unassembled WGS sequence"/>
</dbReference>
<sequence length="179" mass="19677">MKGERYRRLEGHGGGAGSEGRGGRTIAVLRARQVLAHFNIPKFREWARHYAVKGVRLPRLRRATGRSLKSAMSYRMEILFAIITSILTGSKLIQIESPLRATIATLGNRSYAVVSFGFCPSRNSASFRGSSDVSAAASNVLELLTHSRTFLARGPLIVRNSFAALDTARFRPLISRSSN</sequence>
<comment type="caution">
    <text evidence="2">The sequence shown here is derived from an EMBL/GenBank/DDBJ whole genome shotgun (WGS) entry which is preliminary data.</text>
</comment>
<organism evidence="2 3">
    <name type="scientific">Eumeta variegata</name>
    <name type="common">Bagworm moth</name>
    <name type="synonym">Eumeta japonica</name>
    <dbReference type="NCBI Taxonomy" id="151549"/>
    <lineage>
        <taxon>Eukaryota</taxon>
        <taxon>Metazoa</taxon>
        <taxon>Ecdysozoa</taxon>
        <taxon>Arthropoda</taxon>
        <taxon>Hexapoda</taxon>
        <taxon>Insecta</taxon>
        <taxon>Pterygota</taxon>
        <taxon>Neoptera</taxon>
        <taxon>Endopterygota</taxon>
        <taxon>Lepidoptera</taxon>
        <taxon>Glossata</taxon>
        <taxon>Ditrysia</taxon>
        <taxon>Tineoidea</taxon>
        <taxon>Psychidae</taxon>
        <taxon>Oiketicinae</taxon>
        <taxon>Eumeta</taxon>
    </lineage>
</organism>
<gene>
    <name evidence="2" type="ORF">EVAR_26872_1</name>
</gene>
<evidence type="ECO:0000256" key="1">
    <source>
        <dbReference type="SAM" id="MobiDB-lite"/>
    </source>
</evidence>
<keyword evidence="3" id="KW-1185">Reference proteome</keyword>
<protein>
    <submittedName>
        <fullName evidence="2">Uncharacterized protein</fullName>
    </submittedName>
</protein>
<feature type="compositionally biased region" description="Basic and acidic residues" evidence="1">
    <location>
        <begin position="1"/>
        <end position="11"/>
    </location>
</feature>
<evidence type="ECO:0000313" key="2">
    <source>
        <dbReference type="EMBL" id="GBP43194.1"/>
    </source>
</evidence>
<feature type="region of interest" description="Disordered" evidence="1">
    <location>
        <begin position="1"/>
        <end position="21"/>
    </location>
</feature>
<evidence type="ECO:0000313" key="3">
    <source>
        <dbReference type="Proteomes" id="UP000299102"/>
    </source>
</evidence>